<name>A0A3E1K9D5_9GAMM</name>
<evidence type="ECO:0000313" key="3">
    <source>
        <dbReference type="Proteomes" id="UP000260351"/>
    </source>
</evidence>
<dbReference type="OrthoDB" id="9815940at2"/>
<keyword evidence="3" id="KW-1185">Reference proteome</keyword>
<comment type="caution">
    <text evidence="2">The sequence shown here is derived from an EMBL/GenBank/DDBJ whole genome shotgun (WGS) entry which is preliminary data.</text>
</comment>
<feature type="region of interest" description="Disordered" evidence="1">
    <location>
        <begin position="1"/>
        <end position="20"/>
    </location>
</feature>
<evidence type="ECO:0000256" key="1">
    <source>
        <dbReference type="SAM" id="MobiDB-lite"/>
    </source>
</evidence>
<dbReference type="SUPFAM" id="SSF75011">
    <property type="entry name" value="3-carboxy-cis,cis-mucoante lactonizing enzyme"/>
    <property type="match status" value="1"/>
</dbReference>
<dbReference type="NCBIfam" id="TIGR04312">
    <property type="entry name" value="choice_anch_B"/>
    <property type="match status" value="1"/>
</dbReference>
<sequence>MMDDPTGLHPSPAAARDPPEIRMRHSFKPHLLIALAVASLLPLVAWPCFTSQRAQVLEKQHPDLEFESLAHQMHRQSQIAYDFSGPADCVDGSADGFSCRSVRLAGWLPLQDIGGGANGSDNWGWVHRDSGRMFALMGRSNGVAFVEITDPENPVYIGNLPRPAGVAEDVWTDVKTYRDHAYVVADSVSGQGIQVFDLRRLLDPGSELPVTFDQDAHFTGFDSAHNIAINEQSGYAYAVGSNLCAGGLLMVDIRQPQDPQYAGCYDGDGYTHDVQCVIYHGPDADYQGREICLASNEDSVTIVDVTDKAEPVQVGRHTYAGSQYTHQGWLTEDQRYFLVDDELDEFRDDLEGTRTLVFDFASLDTAPPPAEYIADGLAIDHNQYVIGDFVFQANYERGVRILRIDDAGSGLLTEVAYFDTFPGRSDLDFQGAWNVFPYFGNNIILVSDYNRGLFILEVTDANIARALWAEIFGDRFEP</sequence>
<dbReference type="EMBL" id="QUZK01000036">
    <property type="protein sequence ID" value="RFF30334.1"/>
    <property type="molecule type" value="Genomic_DNA"/>
</dbReference>
<accession>A0A3E1K9D5</accession>
<protein>
    <submittedName>
        <fullName evidence="2">Choice-of-anchor B family protein</fullName>
    </submittedName>
</protein>
<evidence type="ECO:0000313" key="2">
    <source>
        <dbReference type="EMBL" id="RFF30334.1"/>
    </source>
</evidence>
<dbReference type="GO" id="GO:0005576">
    <property type="term" value="C:extracellular region"/>
    <property type="evidence" value="ECO:0007669"/>
    <property type="project" value="TreeGrafter"/>
</dbReference>
<proteinExistence type="predicted"/>
<reference evidence="2 3" key="1">
    <citation type="submission" date="2018-08" db="EMBL/GenBank/DDBJ databases">
        <title>Wenzhouxiangella salilacus sp. nov., a novel bacterium isolated from a saline lake in Xinjiang Province, China.</title>
        <authorList>
            <person name="Han S."/>
        </authorList>
    </citation>
    <scope>NUCLEOTIDE SEQUENCE [LARGE SCALE GENOMIC DNA]</scope>
    <source>
        <strain evidence="2 3">XDB06</strain>
    </source>
</reference>
<dbReference type="InterPro" id="IPR027589">
    <property type="entry name" value="Choice_anch_B"/>
</dbReference>
<dbReference type="AlphaFoldDB" id="A0A3E1K9D5"/>
<dbReference type="PANTHER" id="PTHR38787">
    <property type="entry name" value="REGULATORY P DOMAIN-CONTAINING PROTEIN"/>
    <property type="match status" value="1"/>
</dbReference>
<organism evidence="2 3">
    <name type="scientific">Wenzhouxiangella sediminis</name>
    <dbReference type="NCBI Taxonomy" id="1792836"/>
    <lineage>
        <taxon>Bacteria</taxon>
        <taxon>Pseudomonadati</taxon>
        <taxon>Pseudomonadota</taxon>
        <taxon>Gammaproteobacteria</taxon>
        <taxon>Chromatiales</taxon>
        <taxon>Wenzhouxiangellaceae</taxon>
        <taxon>Wenzhouxiangella</taxon>
    </lineage>
</organism>
<dbReference type="Proteomes" id="UP000260351">
    <property type="component" value="Unassembled WGS sequence"/>
</dbReference>
<gene>
    <name evidence="2" type="ORF">DZC52_08450</name>
</gene>
<dbReference type="PANTHER" id="PTHR38787:SF3">
    <property type="entry name" value="REGULATORY P DOMAIN-CONTAINING PROTEIN"/>
    <property type="match status" value="1"/>
</dbReference>